<dbReference type="PATRIC" id="fig|1429043.3.peg.2859"/>
<dbReference type="PRINTS" id="PR00727">
    <property type="entry name" value="LEADERPTASE"/>
</dbReference>
<dbReference type="AlphaFoldDB" id="A0A0D2J5X8"/>
<dbReference type="NCBIfam" id="TIGR02227">
    <property type="entry name" value="sigpep_I_bact"/>
    <property type="match status" value="1"/>
</dbReference>
<dbReference type="InterPro" id="IPR019756">
    <property type="entry name" value="Pept_S26A_signal_pept_1_Ser-AS"/>
</dbReference>
<dbReference type="GO" id="GO:0004252">
    <property type="term" value="F:serine-type endopeptidase activity"/>
    <property type="evidence" value="ECO:0007669"/>
    <property type="project" value="InterPro"/>
</dbReference>
<dbReference type="InterPro" id="IPR019757">
    <property type="entry name" value="Pept_S26A_signal_pept_1_Lys-AS"/>
</dbReference>
<dbReference type="PROSITE" id="PS00501">
    <property type="entry name" value="SPASE_I_1"/>
    <property type="match status" value="1"/>
</dbReference>
<evidence type="ECO:0000256" key="3">
    <source>
        <dbReference type="ARBA" id="ARBA00013208"/>
    </source>
</evidence>
<dbReference type="PANTHER" id="PTHR43390">
    <property type="entry name" value="SIGNAL PEPTIDASE I"/>
    <property type="match status" value="1"/>
</dbReference>
<keyword evidence="6 8" id="KW-0378">Hydrolase</keyword>
<dbReference type="PROSITE" id="PS00761">
    <property type="entry name" value="SPASE_I_3"/>
    <property type="match status" value="1"/>
</dbReference>
<dbReference type="Proteomes" id="UP000032233">
    <property type="component" value="Unassembled WGS sequence"/>
</dbReference>
<evidence type="ECO:0000256" key="1">
    <source>
        <dbReference type="ARBA" id="ARBA00000677"/>
    </source>
</evidence>
<dbReference type="EC" id="3.4.21.89" evidence="3 8"/>
<dbReference type="InterPro" id="IPR019533">
    <property type="entry name" value="Peptidase_S26"/>
</dbReference>
<dbReference type="CDD" id="cd06530">
    <property type="entry name" value="S26_SPase_I"/>
    <property type="match status" value="1"/>
</dbReference>
<evidence type="ECO:0000256" key="2">
    <source>
        <dbReference type="ARBA" id="ARBA00009370"/>
    </source>
</evidence>
<evidence type="ECO:0000259" key="10">
    <source>
        <dbReference type="Pfam" id="PF10502"/>
    </source>
</evidence>
<proteinExistence type="inferred from homology"/>
<dbReference type="FunCoup" id="A0A0D2J5X8">
    <property type="interactions" value="358"/>
</dbReference>
<dbReference type="OrthoDB" id="9815782at2"/>
<dbReference type="RefSeq" id="WP_044349199.1">
    <property type="nucleotide sequence ID" value="NZ_AZAC01000015.1"/>
</dbReference>
<evidence type="ECO:0000313" key="11">
    <source>
        <dbReference type="EMBL" id="KIX13489.1"/>
    </source>
</evidence>
<evidence type="ECO:0000256" key="9">
    <source>
        <dbReference type="RuleBase" id="RU362042"/>
    </source>
</evidence>
<keyword evidence="12" id="KW-1185">Reference proteome</keyword>
<dbReference type="GO" id="GO:0016020">
    <property type="term" value="C:membrane"/>
    <property type="evidence" value="ECO:0007669"/>
    <property type="project" value="UniProtKB-SubCell"/>
</dbReference>
<comment type="similarity">
    <text evidence="2 9">Belongs to the peptidase S26 family.</text>
</comment>
<accession>A0A0D2J5X8</accession>
<dbReference type="InParanoid" id="A0A0D2J5X8"/>
<comment type="caution">
    <text evidence="11">The sequence shown here is derived from an EMBL/GenBank/DDBJ whole genome shotgun (WGS) entry which is preliminary data.</text>
</comment>
<evidence type="ECO:0000313" key="12">
    <source>
        <dbReference type="Proteomes" id="UP000032233"/>
    </source>
</evidence>
<sequence>MFNRRKDKPKKPAWREYLEAILWAVVLALLIRTWGVQAFKIPSGSMIPTLLIGDHLLVSKSSYGFKNPFTDKVLIPMGEPQRGDVVVFRFPEDKDKDFIKRIMGLPGEIVQVKGKTVYINGKPVKDPWGHFTDRTINPTRDDFGPVKVPQNKYFVMGDNRDQSYDSRFWFNRRGGFVPKEDILGKAFIIYWSWEGHTFGVRLGRVGDLIN</sequence>
<name>A0A0D2J5X8_9BACT</name>
<evidence type="ECO:0000256" key="5">
    <source>
        <dbReference type="ARBA" id="ARBA00022670"/>
    </source>
</evidence>
<dbReference type="GO" id="GO:0009003">
    <property type="term" value="F:signal peptidase activity"/>
    <property type="evidence" value="ECO:0007669"/>
    <property type="project" value="UniProtKB-EC"/>
</dbReference>
<dbReference type="PROSITE" id="PS00760">
    <property type="entry name" value="SPASE_I_2"/>
    <property type="match status" value="1"/>
</dbReference>
<reference evidence="11 12" key="1">
    <citation type="submission" date="2013-11" db="EMBL/GenBank/DDBJ databases">
        <title>Metagenomic analysis of a methanogenic consortium involved in long chain n-alkane degradation.</title>
        <authorList>
            <person name="Davidova I.A."/>
            <person name="Callaghan A.V."/>
            <person name="Wawrik B."/>
            <person name="Pruitt S."/>
            <person name="Marks C."/>
            <person name="Duncan K.E."/>
            <person name="Suflita J.M."/>
        </authorList>
    </citation>
    <scope>NUCLEOTIDE SEQUENCE [LARGE SCALE GENOMIC DNA]</scope>
    <source>
        <strain evidence="11 12">SPR</strain>
    </source>
</reference>
<evidence type="ECO:0000256" key="8">
    <source>
        <dbReference type="RuleBase" id="RU003993"/>
    </source>
</evidence>
<organism evidence="11 12">
    <name type="scientific">Dethiosulfatarculus sandiegensis</name>
    <dbReference type="NCBI Taxonomy" id="1429043"/>
    <lineage>
        <taxon>Bacteria</taxon>
        <taxon>Pseudomonadati</taxon>
        <taxon>Thermodesulfobacteriota</taxon>
        <taxon>Desulfarculia</taxon>
        <taxon>Desulfarculales</taxon>
        <taxon>Desulfarculaceae</taxon>
        <taxon>Dethiosulfatarculus</taxon>
    </lineage>
</organism>
<dbReference type="GO" id="GO:0006465">
    <property type="term" value="P:signal peptide processing"/>
    <property type="evidence" value="ECO:0007669"/>
    <property type="project" value="InterPro"/>
</dbReference>
<dbReference type="InterPro" id="IPR019758">
    <property type="entry name" value="Pept_S26A_signal_pept_1_CS"/>
</dbReference>
<evidence type="ECO:0000256" key="4">
    <source>
        <dbReference type="ARBA" id="ARBA00019232"/>
    </source>
</evidence>
<gene>
    <name evidence="11" type="ORF">X474_13470</name>
</gene>
<comment type="catalytic activity">
    <reaction evidence="1 8">
        <text>Cleavage of hydrophobic, N-terminal signal or leader sequences from secreted and periplasmic proteins.</text>
        <dbReference type="EC" id="3.4.21.89"/>
    </reaction>
</comment>
<protein>
    <recommendedName>
        <fullName evidence="4 8">Signal peptidase I</fullName>
        <ecNumber evidence="3 8">3.4.21.89</ecNumber>
    </recommendedName>
</protein>
<dbReference type="SUPFAM" id="SSF51306">
    <property type="entry name" value="LexA/Signal peptidase"/>
    <property type="match status" value="1"/>
</dbReference>
<feature type="active site" evidence="7">
    <location>
        <position position="100"/>
    </location>
</feature>
<comment type="subcellular location">
    <subcellularLocation>
        <location evidence="9">Membrane</location>
        <topology evidence="9">Single-pass type II membrane protein</topology>
    </subcellularLocation>
</comment>
<dbReference type="Gene3D" id="2.10.109.10">
    <property type="entry name" value="Umud Fragment, subunit A"/>
    <property type="match status" value="1"/>
</dbReference>
<feature type="active site" evidence="7">
    <location>
        <position position="45"/>
    </location>
</feature>
<dbReference type="InterPro" id="IPR000223">
    <property type="entry name" value="Pept_S26A_signal_pept_1"/>
</dbReference>
<evidence type="ECO:0000256" key="7">
    <source>
        <dbReference type="PIRSR" id="PIRSR600223-1"/>
    </source>
</evidence>
<dbReference type="STRING" id="1429043.X474_13470"/>
<dbReference type="EMBL" id="AZAC01000015">
    <property type="protein sequence ID" value="KIX13489.1"/>
    <property type="molecule type" value="Genomic_DNA"/>
</dbReference>
<feature type="domain" description="Peptidase S26" evidence="10">
    <location>
        <begin position="14"/>
        <end position="191"/>
    </location>
</feature>
<evidence type="ECO:0000256" key="6">
    <source>
        <dbReference type="ARBA" id="ARBA00022801"/>
    </source>
</evidence>
<keyword evidence="5 8" id="KW-0645">Protease</keyword>
<dbReference type="InterPro" id="IPR036286">
    <property type="entry name" value="LexA/Signal_pep-like_sf"/>
</dbReference>
<dbReference type="PANTHER" id="PTHR43390:SF1">
    <property type="entry name" value="CHLOROPLAST PROCESSING PEPTIDASE"/>
    <property type="match status" value="1"/>
</dbReference>
<dbReference type="Pfam" id="PF10502">
    <property type="entry name" value="Peptidase_S26"/>
    <property type="match status" value="1"/>
</dbReference>